<keyword evidence="7" id="KW-0479">Metal-binding</keyword>
<dbReference type="Pfam" id="PF01475">
    <property type="entry name" value="FUR"/>
    <property type="match status" value="1"/>
</dbReference>
<feature type="non-terminal residue" evidence="8">
    <location>
        <position position="1"/>
    </location>
</feature>
<dbReference type="Gene3D" id="1.10.10.10">
    <property type="entry name" value="Winged helix-like DNA-binding domain superfamily/Winged helix DNA-binding domain"/>
    <property type="match status" value="1"/>
</dbReference>
<accession>A0A6J4IWD4</accession>
<dbReference type="InterPro" id="IPR002481">
    <property type="entry name" value="FUR"/>
</dbReference>
<sequence>DLHHELKRRGENLSLSTVYLNLGVLKHAGLVRELGGVGGEALYDSNIGPHHHLICTRCGAILDLPEVALADTTLTQLLKRRAESSSGWQVDEPSIDLQGVCPPCQDLI</sequence>
<dbReference type="GO" id="GO:0003700">
    <property type="term" value="F:DNA-binding transcription factor activity"/>
    <property type="evidence" value="ECO:0007669"/>
    <property type="project" value="InterPro"/>
</dbReference>
<dbReference type="EMBL" id="CADCTR010000729">
    <property type="protein sequence ID" value="CAA9260531.1"/>
    <property type="molecule type" value="Genomic_DNA"/>
</dbReference>
<reference evidence="8" key="1">
    <citation type="submission" date="2020-02" db="EMBL/GenBank/DDBJ databases">
        <authorList>
            <person name="Meier V. D."/>
        </authorList>
    </citation>
    <scope>NUCLEOTIDE SEQUENCE</scope>
    <source>
        <strain evidence="8">AVDCRST_MAG93</strain>
    </source>
</reference>
<keyword evidence="3 7" id="KW-0862">Zinc</keyword>
<keyword evidence="6" id="KW-0804">Transcription</keyword>
<evidence type="ECO:0000256" key="6">
    <source>
        <dbReference type="ARBA" id="ARBA00023163"/>
    </source>
</evidence>
<dbReference type="PANTHER" id="PTHR33202">
    <property type="entry name" value="ZINC UPTAKE REGULATION PROTEIN"/>
    <property type="match status" value="1"/>
</dbReference>
<evidence type="ECO:0000256" key="2">
    <source>
        <dbReference type="ARBA" id="ARBA00022491"/>
    </source>
</evidence>
<evidence type="ECO:0000256" key="5">
    <source>
        <dbReference type="ARBA" id="ARBA00023125"/>
    </source>
</evidence>
<comment type="similarity">
    <text evidence="1">Belongs to the Fur family.</text>
</comment>
<name>A0A6J4IWD4_9CHLR</name>
<gene>
    <name evidence="8" type="ORF">AVDCRST_MAG93-2164</name>
</gene>
<dbReference type="GO" id="GO:0008270">
    <property type="term" value="F:zinc ion binding"/>
    <property type="evidence" value="ECO:0007669"/>
    <property type="project" value="TreeGrafter"/>
</dbReference>
<keyword evidence="2" id="KW-0678">Repressor</keyword>
<feature type="binding site" evidence="7">
    <location>
        <position position="58"/>
    </location>
    <ligand>
        <name>Zn(2+)</name>
        <dbReference type="ChEBI" id="CHEBI:29105"/>
    </ligand>
</feature>
<dbReference type="GO" id="GO:0000976">
    <property type="term" value="F:transcription cis-regulatory region binding"/>
    <property type="evidence" value="ECO:0007669"/>
    <property type="project" value="TreeGrafter"/>
</dbReference>
<dbReference type="CDD" id="cd07153">
    <property type="entry name" value="Fur_like"/>
    <property type="match status" value="1"/>
</dbReference>
<dbReference type="InterPro" id="IPR043135">
    <property type="entry name" value="Fur_C"/>
</dbReference>
<feature type="binding site" evidence="7">
    <location>
        <position position="55"/>
    </location>
    <ligand>
        <name>Zn(2+)</name>
        <dbReference type="ChEBI" id="CHEBI:29105"/>
    </ligand>
</feature>
<comment type="cofactor">
    <cofactor evidence="7">
        <name>Zn(2+)</name>
        <dbReference type="ChEBI" id="CHEBI:29105"/>
    </cofactor>
    <text evidence="7">Binds 1 zinc ion per subunit.</text>
</comment>
<evidence type="ECO:0000313" key="8">
    <source>
        <dbReference type="EMBL" id="CAA9260531.1"/>
    </source>
</evidence>
<dbReference type="GO" id="GO:1900376">
    <property type="term" value="P:regulation of secondary metabolite biosynthetic process"/>
    <property type="evidence" value="ECO:0007669"/>
    <property type="project" value="TreeGrafter"/>
</dbReference>
<evidence type="ECO:0000256" key="3">
    <source>
        <dbReference type="ARBA" id="ARBA00022833"/>
    </source>
</evidence>
<keyword evidence="5" id="KW-0238">DNA-binding</keyword>
<evidence type="ECO:0000256" key="4">
    <source>
        <dbReference type="ARBA" id="ARBA00023015"/>
    </source>
</evidence>
<proteinExistence type="inferred from homology"/>
<dbReference type="GO" id="GO:0045892">
    <property type="term" value="P:negative regulation of DNA-templated transcription"/>
    <property type="evidence" value="ECO:0007669"/>
    <property type="project" value="TreeGrafter"/>
</dbReference>
<dbReference type="InterPro" id="IPR036388">
    <property type="entry name" value="WH-like_DNA-bd_sf"/>
</dbReference>
<organism evidence="8">
    <name type="scientific">uncultured Chloroflexia bacterium</name>
    <dbReference type="NCBI Taxonomy" id="1672391"/>
    <lineage>
        <taxon>Bacteria</taxon>
        <taxon>Bacillati</taxon>
        <taxon>Chloroflexota</taxon>
        <taxon>Chloroflexia</taxon>
        <taxon>environmental samples</taxon>
    </lineage>
</organism>
<feature type="binding site" evidence="7">
    <location>
        <position position="104"/>
    </location>
    <ligand>
        <name>Zn(2+)</name>
        <dbReference type="ChEBI" id="CHEBI:29105"/>
    </ligand>
</feature>
<dbReference type="PANTHER" id="PTHR33202:SF7">
    <property type="entry name" value="FERRIC UPTAKE REGULATION PROTEIN"/>
    <property type="match status" value="1"/>
</dbReference>
<dbReference type="Gene3D" id="3.30.1490.190">
    <property type="match status" value="1"/>
</dbReference>
<dbReference type="SUPFAM" id="SSF46785">
    <property type="entry name" value="Winged helix' DNA-binding domain"/>
    <property type="match status" value="1"/>
</dbReference>
<dbReference type="AlphaFoldDB" id="A0A6J4IWD4"/>
<evidence type="ECO:0000256" key="7">
    <source>
        <dbReference type="PIRSR" id="PIRSR602481-1"/>
    </source>
</evidence>
<dbReference type="InterPro" id="IPR036390">
    <property type="entry name" value="WH_DNA-bd_sf"/>
</dbReference>
<evidence type="ECO:0000256" key="1">
    <source>
        <dbReference type="ARBA" id="ARBA00007957"/>
    </source>
</evidence>
<feature type="binding site" evidence="7">
    <location>
        <position position="101"/>
    </location>
    <ligand>
        <name>Zn(2+)</name>
        <dbReference type="ChEBI" id="CHEBI:29105"/>
    </ligand>
</feature>
<keyword evidence="4" id="KW-0805">Transcription regulation</keyword>
<protein>
    <submittedName>
        <fullName evidence="8">Ferric uptake regulation protein FUR</fullName>
    </submittedName>
</protein>